<feature type="region of interest" description="Disordered" evidence="1">
    <location>
        <begin position="1"/>
        <end position="81"/>
    </location>
</feature>
<gene>
    <name evidence="2" type="ORF">HPBE_LOCUS20943</name>
</gene>
<keyword evidence="3" id="KW-1185">Reference proteome</keyword>
<dbReference type="EMBL" id="UZAH01032563">
    <property type="protein sequence ID" value="VDP22579.1"/>
    <property type="molecule type" value="Genomic_DNA"/>
</dbReference>
<proteinExistence type="predicted"/>
<dbReference type="AlphaFoldDB" id="A0A183GEZ8"/>
<organism evidence="3 4">
    <name type="scientific">Heligmosomoides polygyrus</name>
    <name type="common">Parasitic roundworm</name>
    <dbReference type="NCBI Taxonomy" id="6339"/>
    <lineage>
        <taxon>Eukaryota</taxon>
        <taxon>Metazoa</taxon>
        <taxon>Ecdysozoa</taxon>
        <taxon>Nematoda</taxon>
        <taxon>Chromadorea</taxon>
        <taxon>Rhabditida</taxon>
        <taxon>Rhabditina</taxon>
        <taxon>Rhabditomorpha</taxon>
        <taxon>Strongyloidea</taxon>
        <taxon>Heligmosomidae</taxon>
        <taxon>Heligmosomoides</taxon>
    </lineage>
</organism>
<reference evidence="2 3" key="1">
    <citation type="submission" date="2018-11" db="EMBL/GenBank/DDBJ databases">
        <authorList>
            <consortium name="Pathogen Informatics"/>
        </authorList>
    </citation>
    <scope>NUCLEOTIDE SEQUENCE [LARGE SCALE GENOMIC DNA]</scope>
</reference>
<evidence type="ECO:0000313" key="2">
    <source>
        <dbReference type="EMBL" id="VDP22579.1"/>
    </source>
</evidence>
<name>A0A183GEZ8_HELPZ</name>
<protein>
    <submittedName>
        <fullName evidence="4">ELM2 domain-containing protein</fullName>
    </submittedName>
</protein>
<dbReference type="WBParaSite" id="HPBE_0002094401-mRNA-1">
    <property type="protein sequence ID" value="HPBE_0002094401-mRNA-1"/>
    <property type="gene ID" value="HPBE_0002094401"/>
</dbReference>
<dbReference type="Proteomes" id="UP000050761">
    <property type="component" value="Unassembled WGS sequence"/>
</dbReference>
<evidence type="ECO:0000313" key="4">
    <source>
        <dbReference type="WBParaSite" id="HPBE_0002094401-mRNA-1"/>
    </source>
</evidence>
<feature type="compositionally biased region" description="Basic and acidic residues" evidence="1">
    <location>
        <begin position="71"/>
        <end position="81"/>
    </location>
</feature>
<evidence type="ECO:0000256" key="1">
    <source>
        <dbReference type="SAM" id="MobiDB-lite"/>
    </source>
</evidence>
<accession>A0A183GEZ8</accession>
<feature type="compositionally biased region" description="Basic and acidic residues" evidence="1">
    <location>
        <begin position="8"/>
        <end position="26"/>
    </location>
</feature>
<sequence length="81" mass="9048">MEPYNDGVTDHSKTAPGEDTHVKTQGDDAQVDDNGIDVGEVRTRFARPANPDRSRPQWTPLDSIDDTNTPIEDRKAYHQAN</sequence>
<accession>A0A3P8FGA5</accession>
<reference evidence="4" key="2">
    <citation type="submission" date="2019-09" db="UniProtKB">
        <authorList>
            <consortium name="WormBaseParasite"/>
        </authorList>
    </citation>
    <scope>IDENTIFICATION</scope>
</reference>
<evidence type="ECO:0000313" key="3">
    <source>
        <dbReference type="Proteomes" id="UP000050761"/>
    </source>
</evidence>